<evidence type="ECO:0000259" key="1">
    <source>
        <dbReference type="PROSITE" id="PS51186"/>
    </source>
</evidence>
<dbReference type="InterPro" id="IPR016181">
    <property type="entry name" value="Acyl_CoA_acyltransferase"/>
</dbReference>
<dbReference type="SUPFAM" id="SSF55729">
    <property type="entry name" value="Acyl-CoA N-acyltransferases (Nat)"/>
    <property type="match status" value="1"/>
</dbReference>
<dbReference type="CDD" id="cd04301">
    <property type="entry name" value="NAT_SF"/>
    <property type="match status" value="1"/>
</dbReference>
<dbReference type="InterPro" id="IPR000182">
    <property type="entry name" value="GNAT_dom"/>
</dbReference>
<proteinExistence type="predicted"/>
<dbReference type="Pfam" id="PF00583">
    <property type="entry name" value="Acetyltransf_1"/>
    <property type="match status" value="1"/>
</dbReference>
<evidence type="ECO:0000313" key="2">
    <source>
        <dbReference type="EMBL" id="TKJ36940.1"/>
    </source>
</evidence>
<comment type="caution">
    <text evidence="2">The sequence shown here is derived from an EMBL/GenBank/DDBJ whole genome shotgun (WGS) entry which is preliminary data.</text>
</comment>
<dbReference type="GO" id="GO:0016747">
    <property type="term" value="F:acyltransferase activity, transferring groups other than amino-acyl groups"/>
    <property type="evidence" value="ECO:0007669"/>
    <property type="project" value="InterPro"/>
</dbReference>
<sequence length="153" mass="17526">MDRSKDSELAIRPLKADDFDSVVQLDSRLLGGERRHEYWEKKFAVFRMRHPNLSLVATMDNHIVGCVMGNISGWEFGVSAGTGWVELIGVDQEYRRKRVAAELIRELLVQFATLNVKCVYTMFDSEDKSSREFFGTVGFKQGQMVQLEISLDE</sequence>
<dbReference type="Gene3D" id="3.40.630.30">
    <property type="match status" value="1"/>
</dbReference>
<dbReference type="PROSITE" id="PS51186">
    <property type="entry name" value="GNAT"/>
    <property type="match status" value="1"/>
</dbReference>
<reference evidence="2 3" key="1">
    <citation type="submission" date="2017-06" db="EMBL/GenBank/DDBJ databases">
        <title>Novel microbial phyla capable of carbon fixation and sulfur reduction in deep-sea sediments.</title>
        <authorList>
            <person name="Huang J."/>
            <person name="Baker B."/>
            <person name="Wang Y."/>
        </authorList>
    </citation>
    <scope>NUCLEOTIDE SEQUENCE [LARGE SCALE GENOMIC DNA]</scope>
    <source>
        <strain evidence="2">B3_LCP</strain>
    </source>
</reference>
<gene>
    <name evidence="2" type="ORF">CEE37_14600</name>
</gene>
<protein>
    <recommendedName>
        <fullName evidence="1">N-acetyltransferase domain-containing protein</fullName>
    </recommendedName>
</protein>
<organism evidence="2 3">
    <name type="scientific">candidate division LCP-89 bacterium B3_LCP</name>
    <dbReference type="NCBI Taxonomy" id="2012998"/>
    <lineage>
        <taxon>Bacteria</taxon>
        <taxon>Pseudomonadati</taxon>
        <taxon>Bacteria division LCP-89</taxon>
    </lineage>
</organism>
<dbReference type="AlphaFoldDB" id="A0A532UPS6"/>
<feature type="domain" description="N-acetyltransferase" evidence="1">
    <location>
        <begin position="9"/>
        <end position="153"/>
    </location>
</feature>
<name>A0A532UPS6_UNCL8</name>
<accession>A0A532UPS6</accession>
<evidence type="ECO:0000313" key="3">
    <source>
        <dbReference type="Proteomes" id="UP000319619"/>
    </source>
</evidence>
<dbReference type="EMBL" id="NJBN01000014">
    <property type="protein sequence ID" value="TKJ36940.1"/>
    <property type="molecule type" value="Genomic_DNA"/>
</dbReference>
<dbReference type="Proteomes" id="UP000319619">
    <property type="component" value="Unassembled WGS sequence"/>
</dbReference>